<reference evidence="1" key="1">
    <citation type="submission" date="2021-03" db="EMBL/GenBank/DDBJ databases">
        <title>Evolutionary innovations through gain and loss of genes in the ectomycorrhizal Boletales.</title>
        <authorList>
            <person name="Wu G."/>
            <person name="Miyauchi S."/>
            <person name="Morin E."/>
            <person name="Yang Z.-L."/>
            <person name="Xu J."/>
            <person name="Martin F.M."/>
        </authorList>
    </citation>
    <scope>NUCLEOTIDE SEQUENCE</scope>
    <source>
        <strain evidence="1">BR01</strain>
    </source>
</reference>
<gene>
    <name evidence="1" type="ORF">JVT61DRAFT_7894</name>
</gene>
<dbReference type="Proteomes" id="UP000683000">
    <property type="component" value="Unassembled WGS sequence"/>
</dbReference>
<evidence type="ECO:0000313" key="1">
    <source>
        <dbReference type="EMBL" id="KAG6372117.1"/>
    </source>
</evidence>
<dbReference type="AlphaFoldDB" id="A0A8I2YI03"/>
<comment type="caution">
    <text evidence="1">The sequence shown here is derived from an EMBL/GenBank/DDBJ whole genome shotgun (WGS) entry which is preliminary data.</text>
</comment>
<dbReference type="EMBL" id="JAGFBS010000029">
    <property type="protein sequence ID" value="KAG6372117.1"/>
    <property type="molecule type" value="Genomic_DNA"/>
</dbReference>
<name>A0A8I2YI03_9AGAM</name>
<evidence type="ECO:0000313" key="2">
    <source>
        <dbReference type="Proteomes" id="UP000683000"/>
    </source>
</evidence>
<keyword evidence="2" id="KW-1185">Reference proteome</keyword>
<proteinExistence type="predicted"/>
<protein>
    <submittedName>
        <fullName evidence="1">Uncharacterized protein</fullName>
    </submittedName>
</protein>
<organism evidence="1 2">
    <name type="scientific">Boletus reticuloceps</name>
    <dbReference type="NCBI Taxonomy" id="495285"/>
    <lineage>
        <taxon>Eukaryota</taxon>
        <taxon>Fungi</taxon>
        <taxon>Dikarya</taxon>
        <taxon>Basidiomycota</taxon>
        <taxon>Agaricomycotina</taxon>
        <taxon>Agaricomycetes</taxon>
        <taxon>Agaricomycetidae</taxon>
        <taxon>Boletales</taxon>
        <taxon>Boletineae</taxon>
        <taxon>Boletaceae</taxon>
        <taxon>Boletoideae</taxon>
        <taxon>Boletus</taxon>
    </lineage>
</organism>
<accession>A0A8I2YI03</accession>
<sequence length="58" mass="6150">MCIYSLNRPFPSARSISVLPTPSAGSAETLTPKCNAILRVYTRAVFPQGPASLDGRLG</sequence>